<evidence type="ECO:0000313" key="19">
    <source>
        <dbReference type="EMBL" id="KAK1279169.1"/>
    </source>
</evidence>
<keyword evidence="11" id="KW-0653">Protein transport</keyword>
<comment type="similarity">
    <text evidence="16">Belongs to the TRAFAC class TrmE-Era-EngA-EngB-Septin-like GTPase superfamily. AIG1/Toc34/Toc159-like paraseptin GTPase family. TOC159 subfamily.</text>
</comment>
<evidence type="ECO:0000256" key="14">
    <source>
        <dbReference type="ARBA" id="ARBA00023136"/>
    </source>
</evidence>
<keyword evidence="9" id="KW-1002">Plastid outer membrane</keyword>
<evidence type="ECO:0000259" key="18">
    <source>
        <dbReference type="PROSITE" id="PS51720"/>
    </source>
</evidence>
<keyword evidence="14" id="KW-0472">Membrane</keyword>
<dbReference type="InterPro" id="IPR005690">
    <property type="entry name" value="Toc86_159"/>
</dbReference>
<evidence type="ECO:0000256" key="13">
    <source>
        <dbReference type="ARBA" id="ARBA00023134"/>
    </source>
</evidence>
<feature type="region of interest" description="Disordered" evidence="17">
    <location>
        <begin position="986"/>
        <end position="1026"/>
    </location>
</feature>
<feature type="compositionally biased region" description="Basic and acidic residues" evidence="17">
    <location>
        <begin position="456"/>
        <end position="465"/>
    </location>
</feature>
<feature type="compositionally biased region" description="Low complexity" evidence="17">
    <location>
        <begin position="619"/>
        <end position="634"/>
    </location>
</feature>
<feature type="domain" description="AIG1-type G" evidence="18">
    <location>
        <begin position="732"/>
        <end position="962"/>
    </location>
</feature>
<feature type="region of interest" description="Disordered" evidence="17">
    <location>
        <begin position="477"/>
        <end position="522"/>
    </location>
</feature>
<feature type="region of interest" description="Disordered" evidence="17">
    <location>
        <begin position="619"/>
        <end position="658"/>
    </location>
</feature>
<evidence type="ECO:0000256" key="16">
    <source>
        <dbReference type="ARBA" id="ARBA00023775"/>
    </source>
</evidence>
<dbReference type="PANTHER" id="PTHR10903:SF120">
    <property type="entry name" value="TRANSLOCASE OF CHLOROPLAST 159, CHLOROPLASTIC"/>
    <property type="match status" value="1"/>
</dbReference>
<reference evidence="19" key="2">
    <citation type="submission" date="2023-06" db="EMBL/GenBank/DDBJ databases">
        <authorList>
            <person name="Ma L."/>
            <person name="Liu K.-W."/>
            <person name="Li Z."/>
            <person name="Hsiao Y.-Y."/>
            <person name="Qi Y."/>
            <person name="Fu T."/>
            <person name="Tang G."/>
            <person name="Zhang D."/>
            <person name="Sun W.-H."/>
            <person name="Liu D.-K."/>
            <person name="Li Y."/>
            <person name="Chen G.-Z."/>
            <person name="Liu X.-D."/>
            <person name="Liao X.-Y."/>
            <person name="Jiang Y.-T."/>
            <person name="Yu X."/>
            <person name="Hao Y."/>
            <person name="Huang J."/>
            <person name="Zhao X.-W."/>
            <person name="Ke S."/>
            <person name="Chen Y.-Y."/>
            <person name="Wu W.-L."/>
            <person name="Hsu J.-L."/>
            <person name="Lin Y.-F."/>
            <person name="Huang M.-D."/>
            <person name="Li C.-Y."/>
            <person name="Huang L."/>
            <person name="Wang Z.-W."/>
            <person name="Zhao X."/>
            <person name="Zhong W.-Y."/>
            <person name="Peng D.-H."/>
            <person name="Ahmad S."/>
            <person name="Lan S."/>
            <person name="Zhang J.-S."/>
            <person name="Tsai W.-C."/>
            <person name="Van De Peer Y."/>
            <person name="Liu Z.-J."/>
        </authorList>
    </citation>
    <scope>NUCLEOTIDE SEQUENCE</scope>
    <source>
        <strain evidence="19">SCP</strain>
        <tissue evidence="19">Leaves</tissue>
    </source>
</reference>
<keyword evidence="8" id="KW-0378">Hydrolase</keyword>
<organism evidence="19 20">
    <name type="scientific">Acorus gramineus</name>
    <name type="common">Dwarf sweet flag</name>
    <dbReference type="NCBI Taxonomy" id="55184"/>
    <lineage>
        <taxon>Eukaryota</taxon>
        <taxon>Viridiplantae</taxon>
        <taxon>Streptophyta</taxon>
        <taxon>Embryophyta</taxon>
        <taxon>Tracheophyta</taxon>
        <taxon>Spermatophyta</taxon>
        <taxon>Magnoliopsida</taxon>
        <taxon>Liliopsida</taxon>
        <taxon>Acoraceae</taxon>
        <taxon>Acorus</taxon>
    </lineage>
</organism>
<comment type="subcellular location">
    <subcellularLocation>
        <location evidence="15">Plastid</location>
        <location evidence="15">Chloroplast outer membrane</location>
        <topology evidence="15">Single-pass membrane protein</topology>
    </subcellularLocation>
</comment>
<evidence type="ECO:0000256" key="9">
    <source>
        <dbReference type="ARBA" id="ARBA00022805"/>
    </source>
</evidence>
<feature type="compositionally biased region" description="Acidic residues" evidence="17">
    <location>
        <begin position="996"/>
        <end position="1020"/>
    </location>
</feature>
<feature type="region of interest" description="Disordered" evidence="17">
    <location>
        <begin position="546"/>
        <end position="571"/>
    </location>
</feature>
<keyword evidence="10" id="KW-0460">Magnesium</keyword>
<keyword evidence="7" id="KW-0547">Nucleotide-binding</keyword>
<dbReference type="InterPro" id="IPR027417">
    <property type="entry name" value="P-loop_NTPase"/>
</dbReference>
<sequence length="1375" mass="148086">MDASLLTTHQGTPSSQQSSSPTLSRSGSSIPIRAPPSSSDDEETSLSISSSNAGDGDDEEAFMTGAEEEFDTVSDRRSTADVFEEALEDVEPAPVPAVLPIARPSAEEEDEEVVVEDDLGNATVAVVSDEGGVLVGDENPNSVGLESGVNPNSVSEAVEDGVLGVGDPENPSLGEEEPKPSEVDGPEEGSMKVEEEDPRPVVVVSESKETGAPESDGNPNPITEAVEDGVLGEGELENPSLHEEEQKVSPVVTVESESGSTEVKPGPSDVDGSEEVDAPSVKVEEEEEKRVSEPKDWSFVVQNDVETNVDKEALNLGLAEAKGGGLERDVVDGLVDTEKNSDVVEGDVVAGRDIGTIDSNVVVREEARREERPEVALVASEVKAADPVAETAVDEPSTVSASSALEVKDSTVSDEVLLPVVTEKEPEPALVATEVKPVVAEMAVIAEPEPEPTEVEDSKPTVAEREALEIPVTTKAVNSDADEKRVMDSDADEKRVVAGDGAEEDGMEYEEDDDDNEGSYASARDILRELERGSASAADVAATQIDGLIVSDSEEGETDSEGGKEDGDGELFDSATLAALLKAANAAASPDGSSISISAPDGARLFTIDRPAGLGGSSALSLRPAAPAPRSRPSIFGNSTEVVPPGQPLEEEPLDEEDRKLHEKVEQIRVKYLRIVQRLGHSTEESVVSQVLYRLSLAEGIRRGRHLNRAFHLENARRKAADLEVEGKDDLDFSCNILVLGKSGVGKSATVNSIFGEEKLPTNPFQPTTQSVREISGIVNGVKIRVIDTPGLKTSAMEQTSNRKVLLSVKKYMKRCPPDILLYVDRLDTQTRDFNDLPLLRTISSTLGPSIWFNAAIVALTHGGSAPPDGPSGSPLSYEVLVAQRSHVVQHAIRQSAGDMRLMNPVALVENHPNCRRNREGHKILPSGQNWRSQLLLLIYSSKILSEANSLLKMQEPSSTAKLFGFRIRSPPLPYLLSSLLQSRPHPKLEGSGDYGDSDVDVGDLSDSDNEGVEEEDEYDQLPPFKPLRKAQMAKLTKEQRKAYFDEYDYRVKLLQKKQWREELRRVREMKKNGKKGESVGYGDGAAEDYDQDGAPASVPVAMPDMVLPPTFDGDAPSYRYRFLEPNSQQILMRPVLDSHGWDHDFGYDGVSIEQNLAIVGRFPAGVAIQITKDKKDFNIHLDSSVSAKHGENGSTLAGFDIQSVGKQLAYIVRGETKFKTLKNNRTTGGMSVTFLGENVVTGLKVEDQITLGKRVSLVASTGAMRSQGDVAYGANLEAKLREKDYPIGQNLSTLGLSLMRWRGDLALGANFQSQIGLDRSSKVAVRVGLNNKLSGQVTVRTSSSEHLQLALVGILPIAVHIFKNVWPGESYSEN</sequence>
<feature type="compositionally biased region" description="Polar residues" evidence="17">
    <location>
        <begin position="1"/>
        <end position="10"/>
    </location>
</feature>
<keyword evidence="4" id="KW-0934">Plastid</keyword>
<dbReference type="Proteomes" id="UP001179952">
    <property type="component" value="Unassembled WGS sequence"/>
</dbReference>
<feature type="compositionally biased region" description="Polar residues" evidence="17">
    <location>
        <begin position="139"/>
        <end position="155"/>
    </location>
</feature>
<keyword evidence="20" id="KW-1185">Reference proteome</keyword>
<dbReference type="NCBIfam" id="TIGR00993">
    <property type="entry name" value="3a0901s04IAP86"/>
    <property type="match status" value="1"/>
</dbReference>
<dbReference type="Pfam" id="PF04548">
    <property type="entry name" value="AIG1"/>
    <property type="match status" value="1"/>
</dbReference>
<evidence type="ECO:0000256" key="5">
    <source>
        <dbReference type="ARBA" id="ARBA00022692"/>
    </source>
</evidence>
<evidence type="ECO:0000256" key="4">
    <source>
        <dbReference type="ARBA" id="ARBA00022640"/>
    </source>
</evidence>
<keyword evidence="6" id="KW-0479">Metal-binding</keyword>
<keyword evidence="13" id="KW-0342">GTP-binding</keyword>
<dbReference type="PROSITE" id="PS51720">
    <property type="entry name" value="G_AIG1"/>
    <property type="match status" value="1"/>
</dbReference>
<evidence type="ECO:0000256" key="7">
    <source>
        <dbReference type="ARBA" id="ARBA00022741"/>
    </source>
</evidence>
<dbReference type="FunFam" id="3.40.50.300:FF:000413">
    <property type="entry name" value="Translocase of chloroplast 120, chloroplastic"/>
    <property type="match status" value="1"/>
</dbReference>
<evidence type="ECO:0000256" key="3">
    <source>
        <dbReference type="ARBA" id="ARBA00022528"/>
    </source>
</evidence>
<dbReference type="Pfam" id="PF11886">
    <property type="entry name" value="TOC159_MAD"/>
    <property type="match status" value="1"/>
</dbReference>
<dbReference type="InterPro" id="IPR045058">
    <property type="entry name" value="GIMA/IAN/Toc"/>
</dbReference>
<dbReference type="InterPro" id="IPR006703">
    <property type="entry name" value="G_AIG1"/>
</dbReference>
<dbReference type="Gene3D" id="3.40.50.300">
    <property type="entry name" value="P-loop containing nucleotide triphosphate hydrolases"/>
    <property type="match status" value="1"/>
</dbReference>
<evidence type="ECO:0000256" key="10">
    <source>
        <dbReference type="ARBA" id="ARBA00022842"/>
    </source>
</evidence>
<proteinExistence type="inferred from homology"/>
<evidence type="ECO:0000256" key="12">
    <source>
        <dbReference type="ARBA" id="ARBA00022989"/>
    </source>
</evidence>
<accession>A0AAV9BTE0</accession>
<feature type="compositionally biased region" description="Acidic residues" evidence="17">
    <location>
        <begin position="501"/>
        <end position="517"/>
    </location>
</feature>
<dbReference type="GO" id="GO:0009707">
    <property type="term" value="C:chloroplast outer membrane"/>
    <property type="evidence" value="ECO:0007669"/>
    <property type="project" value="UniProtKB-SubCell"/>
</dbReference>
<feature type="compositionally biased region" description="Acidic residues" evidence="17">
    <location>
        <begin position="55"/>
        <end position="72"/>
    </location>
</feature>
<dbReference type="InterPro" id="IPR024283">
    <property type="entry name" value="TOC159_MAD"/>
</dbReference>
<protein>
    <recommendedName>
        <fullName evidence="18">AIG1-type G domain-containing protein</fullName>
    </recommendedName>
</protein>
<reference evidence="19" key="1">
    <citation type="journal article" date="2023" name="Nat. Commun.">
        <title>Diploid and tetraploid genomes of Acorus and the evolution of monocots.</title>
        <authorList>
            <person name="Ma L."/>
            <person name="Liu K.W."/>
            <person name="Li Z."/>
            <person name="Hsiao Y.Y."/>
            <person name="Qi Y."/>
            <person name="Fu T."/>
            <person name="Tang G.D."/>
            <person name="Zhang D."/>
            <person name="Sun W.H."/>
            <person name="Liu D.K."/>
            <person name="Li Y."/>
            <person name="Chen G.Z."/>
            <person name="Liu X.D."/>
            <person name="Liao X.Y."/>
            <person name="Jiang Y.T."/>
            <person name="Yu X."/>
            <person name="Hao Y."/>
            <person name="Huang J."/>
            <person name="Zhao X.W."/>
            <person name="Ke S."/>
            <person name="Chen Y.Y."/>
            <person name="Wu W.L."/>
            <person name="Hsu J.L."/>
            <person name="Lin Y.F."/>
            <person name="Huang M.D."/>
            <person name="Li C.Y."/>
            <person name="Huang L."/>
            <person name="Wang Z.W."/>
            <person name="Zhao X."/>
            <person name="Zhong W.Y."/>
            <person name="Peng D.H."/>
            <person name="Ahmad S."/>
            <person name="Lan S."/>
            <person name="Zhang J.S."/>
            <person name="Tsai W.C."/>
            <person name="Van de Peer Y."/>
            <person name="Liu Z.J."/>
        </authorList>
    </citation>
    <scope>NUCLEOTIDE SEQUENCE</scope>
    <source>
        <strain evidence="19">SCP</strain>
    </source>
</reference>
<feature type="region of interest" description="Disordered" evidence="17">
    <location>
        <begin position="1"/>
        <end position="79"/>
    </location>
</feature>
<dbReference type="GO" id="GO:0003924">
    <property type="term" value="F:GTPase activity"/>
    <property type="evidence" value="ECO:0007669"/>
    <property type="project" value="InterPro"/>
</dbReference>
<keyword evidence="12" id="KW-1133">Transmembrane helix</keyword>
<name>A0AAV9BTE0_ACOGR</name>
<evidence type="ECO:0000256" key="11">
    <source>
        <dbReference type="ARBA" id="ARBA00022927"/>
    </source>
</evidence>
<gene>
    <name evidence="19" type="ORF">QJS04_geneDACA007288</name>
</gene>
<dbReference type="GO" id="GO:0046872">
    <property type="term" value="F:metal ion binding"/>
    <property type="evidence" value="ECO:0007669"/>
    <property type="project" value="UniProtKB-KW"/>
</dbReference>
<keyword evidence="2" id="KW-0813">Transport</keyword>
<dbReference type="GO" id="GO:0005525">
    <property type="term" value="F:GTP binding"/>
    <property type="evidence" value="ECO:0007669"/>
    <property type="project" value="UniProtKB-KW"/>
</dbReference>
<dbReference type="CDD" id="cd01853">
    <property type="entry name" value="Toc34_like"/>
    <property type="match status" value="1"/>
</dbReference>
<feature type="compositionally biased region" description="Basic and acidic residues" evidence="17">
    <location>
        <begin position="481"/>
        <end position="497"/>
    </location>
</feature>
<evidence type="ECO:0000256" key="15">
    <source>
        <dbReference type="ARBA" id="ARBA00023766"/>
    </source>
</evidence>
<keyword evidence="5" id="KW-0812">Transmembrane</keyword>
<comment type="cofactor">
    <cofactor evidence="1">
        <name>Mg(2+)</name>
        <dbReference type="ChEBI" id="CHEBI:18420"/>
    </cofactor>
</comment>
<dbReference type="PANTHER" id="PTHR10903">
    <property type="entry name" value="GTPASE, IMAP FAMILY MEMBER-RELATED"/>
    <property type="match status" value="1"/>
</dbReference>
<feature type="region of interest" description="Disordered" evidence="17">
    <location>
        <begin position="129"/>
        <end position="295"/>
    </location>
</feature>
<dbReference type="EMBL" id="JAUJYN010000002">
    <property type="protein sequence ID" value="KAK1279169.1"/>
    <property type="molecule type" value="Genomic_DNA"/>
</dbReference>
<dbReference type="SUPFAM" id="SSF52540">
    <property type="entry name" value="P-loop containing nucleoside triphosphate hydrolases"/>
    <property type="match status" value="1"/>
</dbReference>
<evidence type="ECO:0000256" key="8">
    <source>
        <dbReference type="ARBA" id="ARBA00022801"/>
    </source>
</evidence>
<keyword evidence="3" id="KW-0150">Chloroplast</keyword>
<evidence type="ECO:0000256" key="6">
    <source>
        <dbReference type="ARBA" id="ARBA00022723"/>
    </source>
</evidence>
<comment type="caution">
    <text evidence="19">The sequence shown here is derived from an EMBL/GenBank/DDBJ whole genome shotgun (WGS) entry which is preliminary data.</text>
</comment>
<evidence type="ECO:0000256" key="2">
    <source>
        <dbReference type="ARBA" id="ARBA00022448"/>
    </source>
</evidence>
<feature type="region of interest" description="Disordered" evidence="17">
    <location>
        <begin position="446"/>
        <end position="465"/>
    </location>
</feature>
<evidence type="ECO:0000313" key="20">
    <source>
        <dbReference type="Proteomes" id="UP001179952"/>
    </source>
</evidence>
<evidence type="ECO:0000256" key="1">
    <source>
        <dbReference type="ARBA" id="ARBA00001946"/>
    </source>
</evidence>
<feature type="compositionally biased region" description="Low complexity" evidence="17">
    <location>
        <begin position="11"/>
        <end position="38"/>
    </location>
</feature>
<evidence type="ECO:0000256" key="17">
    <source>
        <dbReference type="SAM" id="MobiDB-lite"/>
    </source>
</evidence>
<dbReference type="GO" id="GO:0015031">
    <property type="term" value="P:protein transport"/>
    <property type="evidence" value="ECO:0007669"/>
    <property type="project" value="UniProtKB-KW"/>
</dbReference>
<dbReference type="GO" id="GO:0045036">
    <property type="term" value="P:protein targeting to chloroplast"/>
    <property type="evidence" value="ECO:0007669"/>
    <property type="project" value="InterPro"/>
</dbReference>